<dbReference type="EMBL" id="JAUSQZ010000001">
    <property type="protein sequence ID" value="MDP9825064.1"/>
    <property type="molecule type" value="Genomic_DNA"/>
</dbReference>
<reference evidence="2 3" key="1">
    <citation type="submission" date="2023-07" db="EMBL/GenBank/DDBJ databases">
        <title>Sequencing the genomes of 1000 actinobacteria strains.</title>
        <authorList>
            <person name="Klenk H.-P."/>
        </authorList>
    </citation>
    <scope>NUCLEOTIDE SEQUENCE [LARGE SCALE GENOMIC DNA]</scope>
    <source>
        <strain evidence="2 3">DSM 44388</strain>
    </source>
</reference>
<accession>A0ABT9NXB7</accession>
<proteinExistence type="predicted"/>
<comment type="caution">
    <text evidence="2">The sequence shown here is derived from an EMBL/GenBank/DDBJ whole genome shotgun (WGS) entry which is preliminary data.</text>
</comment>
<evidence type="ECO:0000313" key="2">
    <source>
        <dbReference type="EMBL" id="MDP9825064.1"/>
    </source>
</evidence>
<sequence>MPQTPSCRDFFTGGRFLLVVALVAVTALPAAGHSTPGPDRPATLTDAPDRRP</sequence>
<protein>
    <submittedName>
        <fullName evidence="2">Uncharacterized protein</fullName>
    </submittedName>
</protein>
<name>A0ABT9NXB7_9ACTN</name>
<keyword evidence="3" id="KW-1185">Reference proteome</keyword>
<dbReference type="Proteomes" id="UP001235712">
    <property type="component" value="Unassembled WGS sequence"/>
</dbReference>
<feature type="region of interest" description="Disordered" evidence="1">
    <location>
        <begin position="29"/>
        <end position="52"/>
    </location>
</feature>
<evidence type="ECO:0000256" key="1">
    <source>
        <dbReference type="SAM" id="MobiDB-lite"/>
    </source>
</evidence>
<dbReference type="RefSeq" id="WP_307238461.1">
    <property type="nucleotide sequence ID" value="NZ_JAUSQZ010000001.1"/>
</dbReference>
<organism evidence="2 3">
    <name type="scientific">Kineosporia succinea</name>
    <dbReference type="NCBI Taxonomy" id="84632"/>
    <lineage>
        <taxon>Bacteria</taxon>
        <taxon>Bacillati</taxon>
        <taxon>Actinomycetota</taxon>
        <taxon>Actinomycetes</taxon>
        <taxon>Kineosporiales</taxon>
        <taxon>Kineosporiaceae</taxon>
        <taxon>Kineosporia</taxon>
    </lineage>
</organism>
<gene>
    <name evidence="2" type="ORF">J2S57_000813</name>
</gene>
<evidence type="ECO:0000313" key="3">
    <source>
        <dbReference type="Proteomes" id="UP001235712"/>
    </source>
</evidence>